<name>A0A7K0E186_9NOCA</name>
<evidence type="ECO:0000313" key="3">
    <source>
        <dbReference type="Proteomes" id="UP000431401"/>
    </source>
</evidence>
<dbReference type="InterPro" id="IPR036291">
    <property type="entry name" value="NAD(P)-bd_dom_sf"/>
</dbReference>
<dbReference type="Gene3D" id="3.40.50.720">
    <property type="entry name" value="NAD(P)-binding Rossmann-like Domain"/>
    <property type="match status" value="1"/>
</dbReference>
<sequence length="334" mass="34752">MKIAVYGASGFTGRLVAAELIRRELTPVLMGRNEVRLRAIADAEVRVADLDDIPALARAFGDCAAVVNCAGPFTLWGEPVIRAALAAGCHYVDTTGELHYLHEVLGTVGPAAEAAGVTVVPGMADDGGPGDLIAHLTAAGLPDVTDLLIADLRRGGGASRGTVRSMVAVAEREPLEYVSGEWRAVPMTPVAPIETPGESEPVAVQSFPLPGVATIPRHITTGRVRSAIRDETAALFGSLTAEVVESVPEVVDEQQRAEGRWLMLAEATAGDGTRARGWVTGPDAYGLTAVIAVEAAHRLVAGGVPAGALPPAVAFDPADFLDFLIPHGVTWKVE</sequence>
<dbReference type="SUPFAM" id="SSF51735">
    <property type="entry name" value="NAD(P)-binding Rossmann-fold domains"/>
    <property type="match status" value="1"/>
</dbReference>
<proteinExistence type="predicted"/>
<feature type="domain" description="Saccharopine dehydrogenase NADP binding" evidence="1">
    <location>
        <begin position="3"/>
        <end position="120"/>
    </location>
</feature>
<dbReference type="OrthoDB" id="4420885at2"/>
<evidence type="ECO:0000259" key="1">
    <source>
        <dbReference type="Pfam" id="PF03435"/>
    </source>
</evidence>
<dbReference type="InterPro" id="IPR005097">
    <property type="entry name" value="Sacchrp_dh_NADP-bd"/>
</dbReference>
<dbReference type="AlphaFoldDB" id="A0A7K0E186"/>
<organism evidence="2 3">
    <name type="scientific">Nocardia aurantia</name>
    <dbReference type="NCBI Taxonomy" id="2585199"/>
    <lineage>
        <taxon>Bacteria</taxon>
        <taxon>Bacillati</taxon>
        <taxon>Actinomycetota</taxon>
        <taxon>Actinomycetes</taxon>
        <taxon>Mycobacteriales</taxon>
        <taxon>Nocardiaceae</taxon>
        <taxon>Nocardia</taxon>
    </lineage>
</organism>
<accession>A0A7K0E186</accession>
<dbReference type="EMBL" id="WEGI01000015">
    <property type="protein sequence ID" value="MQY30894.1"/>
    <property type="molecule type" value="Genomic_DNA"/>
</dbReference>
<reference evidence="2 3" key="1">
    <citation type="submission" date="2019-10" db="EMBL/GenBank/DDBJ databases">
        <title>Nocardia macrotermitis sp. nov. and Nocardia aurantia sp. nov., isolated from the gut of fungus growing-termite Macrotermes natalensis.</title>
        <authorList>
            <person name="Benndorf R."/>
            <person name="Schwitalla J."/>
            <person name="Martin K."/>
            <person name="De Beer W."/>
            <person name="Kaster A.-K."/>
            <person name="Vollmers J."/>
            <person name="Poulsen M."/>
            <person name="Beemelmanns C."/>
        </authorList>
    </citation>
    <scope>NUCLEOTIDE SEQUENCE [LARGE SCALE GENOMIC DNA]</scope>
    <source>
        <strain evidence="2 3">RB56</strain>
    </source>
</reference>
<dbReference type="Pfam" id="PF03435">
    <property type="entry name" value="Sacchrp_dh_NADP"/>
    <property type="match status" value="1"/>
</dbReference>
<dbReference type="RefSeq" id="WP_153348135.1">
    <property type="nucleotide sequence ID" value="NZ_WEGI01000015.1"/>
</dbReference>
<protein>
    <recommendedName>
        <fullName evidence="1">Saccharopine dehydrogenase NADP binding domain-containing protein</fullName>
    </recommendedName>
</protein>
<dbReference type="Proteomes" id="UP000431401">
    <property type="component" value="Unassembled WGS sequence"/>
</dbReference>
<dbReference type="PANTHER" id="PTHR43781:SF1">
    <property type="entry name" value="SACCHAROPINE DEHYDROGENASE"/>
    <property type="match status" value="1"/>
</dbReference>
<keyword evidence="3" id="KW-1185">Reference proteome</keyword>
<comment type="caution">
    <text evidence="2">The sequence shown here is derived from an EMBL/GenBank/DDBJ whole genome shotgun (WGS) entry which is preliminary data.</text>
</comment>
<evidence type="ECO:0000313" key="2">
    <source>
        <dbReference type="EMBL" id="MQY30894.1"/>
    </source>
</evidence>
<dbReference type="PANTHER" id="PTHR43781">
    <property type="entry name" value="SACCHAROPINE DEHYDROGENASE"/>
    <property type="match status" value="1"/>
</dbReference>
<gene>
    <name evidence="2" type="ORF">NRB56_64980</name>
</gene>